<evidence type="ECO:0000313" key="2">
    <source>
        <dbReference type="Proteomes" id="UP000494106"/>
    </source>
</evidence>
<name>A0A8S0ZR18_ARCPL</name>
<gene>
    <name evidence="1" type="ORF">APLA_LOCUS6729</name>
</gene>
<dbReference type="Proteomes" id="UP000494106">
    <property type="component" value="Unassembled WGS sequence"/>
</dbReference>
<protein>
    <submittedName>
        <fullName evidence="1">Uncharacterized protein</fullName>
    </submittedName>
</protein>
<accession>A0A8S0ZR18</accession>
<evidence type="ECO:0000313" key="1">
    <source>
        <dbReference type="EMBL" id="CAB3236855.1"/>
    </source>
</evidence>
<reference evidence="1 2" key="1">
    <citation type="submission" date="2020-04" db="EMBL/GenBank/DDBJ databases">
        <authorList>
            <person name="Wallbank WR R."/>
            <person name="Pardo Diaz C."/>
            <person name="Kozak K."/>
            <person name="Martin S."/>
            <person name="Jiggins C."/>
            <person name="Moest M."/>
            <person name="Warren A I."/>
            <person name="Byers J.R.P. K."/>
            <person name="Montejo-Kovacevich G."/>
            <person name="Yen C E."/>
        </authorList>
    </citation>
    <scope>NUCLEOTIDE SEQUENCE [LARGE SCALE GENOMIC DNA]</scope>
</reference>
<comment type="caution">
    <text evidence="1">The sequence shown here is derived from an EMBL/GenBank/DDBJ whole genome shotgun (WGS) entry which is preliminary data.</text>
</comment>
<dbReference type="EMBL" id="CADEBC010000488">
    <property type="protein sequence ID" value="CAB3236855.1"/>
    <property type="molecule type" value="Genomic_DNA"/>
</dbReference>
<organism evidence="1 2">
    <name type="scientific">Arctia plantaginis</name>
    <name type="common">Wood tiger moth</name>
    <name type="synonym">Phalaena plantaginis</name>
    <dbReference type="NCBI Taxonomy" id="874455"/>
    <lineage>
        <taxon>Eukaryota</taxon>
        <taxon>Metazoa</taxon>
        <taxon>Ecdysozoa</taxon>
        <taxon>Arthropoda</taxon>
        <taxon>Hexapoda</taxon>
        <taxon>Insecta</taxon>
        <taxon>Pterygota</taxon>
        <taxon>Neoptera</taxon>
        <taxon>Endopterygota</taxon>
        <taxon>Lepidoptera</taxon>
        <taxon>Glossata</taxon>
        <taxon>Ditrysia</taxon>
        <taxon>Noctuoidea</taxon>
        <taxon>Erebidae</taxon>
        <taxon>Arctiinae</taxon>
        <taxon>Arctia</taxon>
    </lineage>
</organism>
<dbReference type="OrthoDB" id="7349649at2759"/>
<sequence length="119" mass="13991">MADRQPAAKIVLKNETFRESTIPLTEIADCIGIKPTVIKPLGRERKIHFLIFDGKHKSRDLLENFETLERKFFCEPSIKYEPFRENRNTLYSARNAMDSITRNNRATANKRNHKQLLHH</sequence>
<dbReference type="AlphaFoldDB" id="A0A8S0ZR18"/>
<keyword evidence="2" id="KW-1185">Reference proteome</keyword>
<proteinExistence type="predicted"/>